<feature type="compositionally biased region" description="Basic and acidic residues" evidence="1">
    <location>
        <begin position="19"/>
        <end position="29"/>
    </location>
</feature>
<reference evidence="2" key="1">
    <citation type="submission" date="2013-07" db="EMBL/GenBank/DDBJ databases">
        <title>The genome of an arbuscular mycorrhizal fungus provides insights into the evolution of the oldest plant symbiosis.</title>
        <authorList>
            <consortium name="DOE Joint Genome Institute"/>
            <person name="Tisserant E."/>
            <person name="Malbreil M."/>
            <person name="Kuo A."/>
            <person name="Kohler A."/>
            <person name="Symeonidi A."/>
            <person name="Balestrini R."/>
            <person name="Charron P."/>
            <person name="Duensing N."/>
            <person name="Frei-dit-Frey N."/>
            <person name="Gianinazzi-Pearson V."/>
            <person name="Gilbert B."/>
            <person name="Handa Y."/>
            <person name="Hijri M."/>
            <person name="Kaul R."/>
            <person name="Kawaguchi M."/>
            <person name="Krajinski F."/>
            <person name="Lammers P."/>
            <person name="Lapierre D."/>
            <person name="Masclaux F.G."/>
            <person name="Murat C."/>
            <person name="Morin E."/>
            <person name="Ndikumana S."/>
            <person name="Pagni M."/>
            <person name="Petitpierre D."/>
            <person name="Requena N."/>
            <person name="Rosikiewicz P."/>
            <person name="Riley R."/>
            <person name="Saito K."/>
            <person name="San Clemente H."/>
            <person name="Shapiro H."/>
            <person name="van Tuinen D."/>
            <person name="Becard G."/>
            <person name="Bonfante P."/>
            <person name="Paszkowski U."/>
            <person name="Shachar-Hill Y."/>
            <person name="Young J.P."/>
            <person name="Sanders I.R."/>
            <person name="Henrissat B."/>
            <person name="Rensing S.A."/>
            <person name="Grigoriev I.V."/>
            <person name="Corradi N."/>
            <person name="Roux C."/>
            <person name="Martin F."/>
        </authorList>
    </citation>
    <scope>NUCLEOTIDE SEQUENCE</scope>
    <source>
        <strain evidence="2">DAOM 197198</strain>
    </source>
</reference>
<accession>U9TJ10</accession>
<evidence type="ECO:0000256" key="1">
    <source>
        <dbReference type="SAM" id="MobiDB-lite"/>
    </source>
</evidence>
<feature type="compositionally biased region" description="Acidic residues" evidence="1">
    <location>
        <begin position="30"/>
        <end position="54"/>
    </location>
</feature>
<gene>
    <name evidence="2" type="ORF">GLOINDRAFT_98774</name>
</gene>
<sequence length="159" mass="18485">MNMTNYSTKLSAYRRNKVKFEAESNRDGESTDSDENEAESNEYEENTDSDENGDTEGYTDLVEVELPYKIQNMDVLKTIHNVFKAERINDILIFKMYISHYKAQFSNKNEAGIVRTLVDDAINQRSRRMKPIVHRCPPPKLMDQVYEYFQVILGIGELA</sequence>
<protein>
    <submittedName>
        <fullName evidence="2">Uncharacterized protein</fullName>
    </submittedName>
</protein>
<proteinExistence type="predicted"/>
<dbReference type="HOGENOM" id="CLU_1661731_0_0_1"/>
<name>U9TJ10_RHIID</name>
<feature type="region of interest" description="Disordered" evidence="1">
    <location>
        <begin position="19"/>
        <end position="58"/>
    </location>
</feature>
<organism evidence="2">
    <name type="scientific">Rhizophagus irregularis (strain DAOM 181602 / DAOM 197198 / MUCL 43194)</name>
    <name type="common">Arbuscular mycorrhizal fungus</name>
    <name type="synonym">Glomus intraradices</name>
    <dbReference type="NCBI Taxonomy" id="747089"/>
    <lineage>
        <taxon>Eukaryota</taxon>
        <taxon>Fungi</taxon>
        <taxon>Fungi incertae sedis</taxon>
        <taxon>Mucoromycota</taxon>
        <taxon>Glomeromycotina</taxon>
        <taxon>Glomeromycetes</taxon>
        <taxon>Glomerales</taxon>
        <taxon>Glomeraceae</taxon>
        <taxon>Rhizophagus</taxon>
    </lineage>
</organism>
<dbReference type="AlphaFoldDB" id="U9TJ10"/>
<evidence type="ECO:0000313" key="2">
    <source>
        <dbReference type="EMBL" id="ESA07427.1"/>
    </source>
</evidence>
<dbReference type="EMBL" id="KI290354">
    <property type="protein sequence ID" value="ESA07427.1"/>
    <property type="molecule type" value="Genomic_DNA"/>
</dbReference>